<gene>
    <name evidence="1" type="ORF">NC653_017478</name>
</gene>
<dbReference type="EMBL" id="JAQIZT010000006">
    <property type="protein sequence ID" value="KAJ6994686.1"/>
    <property type="molecule type" value="Genomic_DNA"/>
</dbReference>
<name>A0AAD6QQI8_9ROSI</name>
<protein>
    <submittedName>
        <fullName evidence="1">Uncharacterized protein</fullName>
    </submittedName>
</protein>
<organism evidence="1 2">
    <name type="scientific">Populus alba x Populus x berolinensis</name>
    <dbReference type="NCBI Taxonomy" id="444605"/>
    <lineage>
        <taxon>Eukaryota</taxon>
        <taxon>Viridiplantae</taxon>
        <taxon>Streptophyta</taxon>
        <taxon>Embryophyta</taxon>
        <taxon>Tracheophyta</taxon>
        <taxon>Spermatophyta</taxon>
        <taxon>Magnoliopsida</taxon>
        <taxon>eudicotyledons</taxon>
        <taxon>Gunneridae</taxon>
        <taxon>Pentapetalae</taxon>
        <taxon>rosids</taxon>
        <taxon>fabids</taxon>
        <taxon>Malpighiales</taxon>
        <taxon>Salicaceae</taxon>
        <taxon>Saliceae</taxon>
        <taxon>Populus</taxon>
    </lineage>
</organism>
<evidence type="ECO:0000313" key="2">
    <source>
        <dbReference type="Proteomes" id="UP001164929"/>
    </source>
</evidence>
<dbReference type="Proteomes" id="UP001164929">
    <property type="component" value="Chromosome 6"/>
</dbReference>
<dbReference type="AlphaFoldDB" id="A0AAD6QQI8"/>
<keyword evidence="2" id="KW-1185">Reference proteome</keyword>
<proteinExistence type="predicted"/>
<reference evidence="1" key="1">
    <citation type="journal article" date="2023" name="Mol. Ecol. Resour.">
        <title>Chromosome-level genome assembly of a triploid poplar Populus alba 'Berolinensis'.</title>
        <authorList>
            <person name="Chen S."/>
            <person name="Yu Y."/>
            <person name="Wang X."/>
            <person name="Wang S."/>
            <person name="Zhang T."/>
            <person name="Zhou Y."/>
            <person name="He R."/>
            <person name="Meng N."/>
            <person name="Wang Y."/>
            <person name="Liu W."/>
            <person name="Liu Z."/>
            <person name="Liu J."/>
            <person name="Guo Q."/>
            <person name="Huang H."/>
            <person name="Sederoff R.R."/>
            <person name="Wang G."/>
            <person name="Qu G."/>
            <person name="Chen S."/>
        </authorList>
    </citation>
    <scope>NUCLEOTIDE SEQUENCE</scope>
    <source>
        <strain evidence="1">SC-2020</strain>
    </source>
</reference>
<accession>A0AAD6QQI8</accession>
<evidence type="ECO:0000313" key="1">
    <source>
        <dbReference type="EMBL" id="KAJ6994686.1"/>
    </source>
</evidence>
<sequence length="76" mass="8443">MLKIEMDTKVKMKVGGLKTKKVGIRVTCDGIKGSIPKGKTPTVAVTAKSECKVDLRIKIWRSKARNNESEFSFAFL</sequence>
<comment type="caution">
    <text evidence="1">The sequence shown here is derived from an EMBL/GenBank/DDBJ whole genome shotgun (WGS) entry which is preliminary data.</text>
</comment>